<evidence type="ECO:0000256" key="4">
    <source>
        <dbReference type="ARBA" id="ARBA00023163"/>
    </source>
</evidence>
<dbReference type="RefSeq" id="WP_068367312.1">
    <property type="nucleotide sequence ID" value="NZ_CAIJCT010000010.1"/>
</dbReference>
<dbReference type="PROSITE" id="PS51371">
    <property type="entry name" value="CBS"/>
    <property type="match status" value="1"/>
</dbReference>
<dbReference type="InterPro" id="IPR036388">
    <property type="entry name" value="WH-like_DNA-bd_sf"/>
</dbReference>
<dbReference type="GO" id="GO:0003700">
    <property type="term" value="F:DNA-binding transcription factor activity"/>
    <property type="evidence" value="ECO:0007669"/>
    <property type="project" value="InterPro"/>
</dbReference>
<keyword evidence="1" id="KW-0677">Repeat</keyword>
<dbReference type="OrthoDB" id="9793615at2"/>
<dbReference type="InterPro" id="IPR046342">
    <property type="entry name" value="CBS_dom_sf"/>
</dbReference>
<keyword evidence="3" id="KW-0238">DNA-binding</keyword>
<dbReference type="PANTHER" id="PTHR48108:SF32">
    <property type="entry name" value="TRANSCRIPTIONAL REPRESSOR CCPN"/>
    <property type="match status" value="1"/>
</dbReference>
<keyword evidence="2" id="KW-0805">Transcription regulation</keyword>
<dbReference type="CDD" id="cd04617">
    <property type="entry name" value="CBS_pair_CcpN"/>
    <property type="match status" value="1"/>
</dbReference>
<sequence>MKLTERQEQIIAIVKDRGPIIGDDIAGSLELARGTIRNDLSVLTMLGYLDARPKVGYYYKGKPELVRIRDVLDSIKVEDIMSVPVVQDEKASVYDVICTIFLENIGTVFITRCGEIVGCVSRKDLLRSAIGTADLEKTPISMIMTRMPNIISVGPEDSIYEACIKIEQGEIDALPVLSGEKDLKVVGRITKTNINRLMVDLGGDDVQ</sequence>
<evidence type="ECO:0000256" key="2">
    <source>
        <dbReference type="ARBA" id="ARBA00023015"/>
    </source>
</evidence>
<protein>
    <submittedName>
        <fullName evidence="7">Putative transcriptional repressor CcpN</fullName>
    </submittedName>
</protein>
<dbReference type="PANTHER" id="PTHR48108">
    <property type="entry name" value="CBS DOMAIN-CONTAINING PROTEIN CBSX2, CHLOROPLASTIC"/>
    <property type="match status" value="1"/>
</dbReference>
<dbReference type="InterPro" id="IPR013196">
    <property type="entry name" value="HTH_11"/>
</dbReference>
<dbReference type="InterPro" id="IPR016842">
    <property type="entry name" value="UCP026546_HTH-CBS"/>
</dbReference>
<proteinExistence type="predicted"/>
<gene>
    <name evidence="7" type="ORF">HMPREF1863_00707</name>
</gene>
<evidence type="ECO:0000259" key="6">
    <source>
        <dbReference type="PROSITE" id="PS51371"/>
    </source>
</evidence>
<evidence type="ECO:0000313" key="7">
    <source>
        <dbReference type="EMBL" id="KXB66981.1"/>
    </source>
</evidence>
<dbReference type="Gene3D" id="3.10.580.10">
    <property type="entry name" value="CBS-domain"/>
    <property type="match status" value="1"/>
</dbReference>
<dbReference type="Pfam" id="PF00571">
    <property type="entry name" value="CBS"/>
    <property type="match status" value="1"/>
</dbReference>
<comment type="caution">
    <text evidence="7">The sequence shown here is derived from an EMBL/GenBank/DDBJ whole genome shotgun (WGS) entry which is preliminary data.</text>
</comment>
<evidence type="ECO:0000256" key="5">
    <source>
        <dbReference type="PROSITE-ProRule" id="PRU00703"/>
    </source>
</evidence>
<dbReference type="InterPro" id="IPR051462">
    <property type="entry name" value="CBS_domain-containing"/>
</dbReference>
<evidence type="ECO:0000256" key="3">
    <source>
        <dbReference type="ARBA" id="ARBA00023125"/>
    </source>
</evidence>
<keyword evidence="8" id="KW-1185">Reference proteome</keyword>
<dbReference type="InterPro" id="IPR018356">
    <property type="entry name" value="Tscrpt_reg_HTH_DeoR_CS"/>
</dbReference>
<dbReference type="AlphaFoldDB" id="A0A134AH10"/>
<accession>A0A134AH10</accession>
<keyword evidence="5" id="KW-0129">CBS domain</keyword>
<keyword evidence="4" id="KW-0804">Transcription</keyword>
<dbReference type="PIRSF" id="PIRSF026546">
    <property type="entry name" value="UCP026546_CBS_YqzB"/>
    <property type="match status" value="1"/>
</dbReference>
<dbReference type="InterPro" id="IPR036390">
    <property type="entry name" value="WH_DNA-bd_sf"/>
</dbReference>
<dbReference type="GO" id="GO:0003677">
    <property type="term" value="F:DNA binding"/>
    <property type="evidence" value="ECO:0007669"/>
    <property type="project" value="UniProtKB-KW"/>
</dbReference>
<dbReference type="STRING" id="755172.HMPREF1863_00707"/>
<feature type="domain" description="CBS" evidence="6">
    <location>
        <begin position="144"/>
        <end position="206"/>
    </location>
</feature>
<dbReference type="SUPFAM" id="SSF54631">
    <property type="entry name" value="CBS-domain pair"/>
    <property type="match status" value="1"/>
</dbReference>
<dbReference type="EMBL" id="LSDG01000023">
    <property type="protein sequence ID" value="KXB66981.1"/>
    <property type="molecule type" value="Genomic_DNA"/>
</dbReference>
<dbReference type="PROSITE" id="PS00894">
    <property type="entry name" value="HTH_DEOR_1"/>
    <property type="match status" value="1"/>
</dbReference>
<name>A0A134AH10_9FIRM</name>
<organism evidence="7 8">
    <name type="scientific">Aedoeadaptatus coxii</name>
    <dbReference type="NCBI Taxonomy" id="755172"/>
    <lineage>
        <taxon>Bacteria</taxon>
        <taxon>Bacillati</taxon>
        <taxon>Bacillota</taxon>
        <taxon>Tissierellia</taxon>
        <taxon>Tissierellales</taxon>
        <taxon>Peptoniphilaceae</taxon>
        <taxon>Aedoeadaptatus</taxon>
    </lineage>
</organism>
<dbReference type="Gene3D" id="1.10.10.10">
    <property type="entry name" value="Winged helix-like DNA-binding domain superfamily/Winged helix DNA-binding domain"/>
    <property type="match status" value="1"/>
</dbReference>
<evidence type="ECO:0000256" key="1">
    <source>
        <dbReference type="ARBA" id="ARBA00022737"/>
    </source>
</evidence>
<dbReference type="Pfam" id="PF08279">
    <property type="entry name" value="HTH_11"/>
    <property type="match status" value="1"/>
</dbReference>
<reference evidence="8" key="1">
    <citation type="submission" date="2016-01" db="EMBL/GenBank/DDBJ databases">
        <authorList>
            <person name="Mitreva M."/>
            <person name="Pepin K.H."/>
            <person name="Mihindukulasuriya K.A."/>
            <person name="Fulton R."/>
            <person name="Fronick C."/>
            <person name="O'Laughlin M."/>
            <person name="Miner T."/>
            <person name="Herter B."/>
            <person name="Rosa B.A."/>
            <person name="Cordes M."/>
            <person name="Tomlinson C."/>
            <person name="Wollam A."/>
            <person name="Palsikar V.B."/>
            <person name="Mardis E.R."/>
            <person name="Wilson R.K."/>
        </authorList>
    </citation>
    <scope>NUCLEOTIDE SEQUENCE [LARGE SCALE GENOMIC DNA]</scope>
    <source>
        <strain evidence="8">DNF00729</strain>
    </source>
</reference>
<dbReference type="InterPro" id="IPR000644">
    <property type="entry name" value="CBS_dom"/>
</dbReference>
<dbReference type="Proteomes" id="UP000070442">
    <property type="component" value="Unassembled WGS sequence"/>
</dbReference>
<dbReference type="PATRIC" id="fig|755172.3.peg.677"/>
<dbReference type="SUPFAM" id="SSF46785">
    <property type="entry name" value="Winged helix' DNA-binding domain"/>
    <property type="match status" value="1"/>
</dbReference>
<evidence type="ECO:0000313" key="8">
    <source>
        <dbReference type="Proteomes" id="UP000070442"/>
    </source>
</evidence>